<accession>A0ACC6UYU9</accession>
<evidence type="ECO:0000313" key="1">
    <source>
        <dbReference type="EMBL" id="MFB6489984.1"/>
    </source>
</evidence>
<reference evidence="1" key="1">
    <citation type="submission" date="2024-07" db="EMBL/GenBank/DDBJ databases">
        <title>Metagenome and Metagenome-Assembled Genomes of Archaea from a hot spring from the geothermal field of Los Azufres, Mexico.</title>
        <authorList>
            <person name="Marin-Paredes R."/>
            <person name="Martinez-Romero E."/>
            <person name="Servin-Garciduenas L.E."/>
        </authorList>
    </citation>
    <scope>NUCLEOTIDE SEQUENCE</scope>
</reference>
<evidence type="ECO:0000313" key="2">
    <source>
        <dbReference type="Proteomes" id="UP000033636"/>
    </source>
</evidence>
<dbReference type="EMBL" id="JZWT02000003">
    <property type="protein sequence ID" value="MFB6489984.1"/>
    <property type="molecule type" value="Genomic_DNA"/>
</dbReference>
<dbReference type="Proteomes" id="UP000033636">
    <property type="component" value="Unassembled WGS sequence"/>
</dbReference>
<proteinExistence type="predicted"/>
<gene>
    <name evidence="1" type="ORF">TU35_001850</name>
</gene>
<comment type="caution">
    <text evidence="1">The sequence shown here is derived from an EMBL/GenBank/DDBJ whole genome shotgun (WGS) entry which is preliminary data.</text>
</comment>
<name>A0ACC6UYU9_9CREN</name>
<sequence>MPMRGSFKSEVLDNGVLLLVDTYPSSLASIAIGIRVGPLYEREEERGYSHLLEHAMFNVPGFDVDRAVESLGGETNAYTHRDLVVLTFQALAESFEGLAEAALRVLTNRSYEEDRFEREKRVVLSEIRTKREDPGERIGDLGLRALFGEGAWGAPIEGYPEVVGAASVRDIVEFEERWIRPNRLIVAATGGVGRSGVERLRAMLSALEGEAPEGDPPPMAKGPGHVEELDESISGIYYSYAVKVTTRQPYLKLNAAAFHLASGTKSLLFRELRERGLAYSYYVDFDSMGDEGFLQVVVESANDLEGVRRVVKRLLHSPEDVPEYRLRYFEYDWNKNMENPLSRAYAYVEAVNKGIDPANLEQLVRGAVAEGVEPLAFSVEYAAEAVLRPRP</sequence>
<organism evidence="1 2">
    <name type="scientific">Thermoproteus sp. AZ2</name>
    <dbReference type="NCBI Taxonomy" id="1609232"/>
    <lineage>
        <taxon>Archaea</taxon>
        <taxon>Thermoproteota</taxon>
        <taxon>Thermoprotei</taxon>
        <taxon>Thermoproteales</taxon>
        <taxon>Thermoproteaceae</taxon>
        <taxon>Thermoproteus</taxon>
    </lineage>
</organism>
<protein>
    <submittedName>
        <fullName evidence="1">M16 family metallopeptidase</fullName>
    </submittedName>
</protein>